<reference evidence="2" key="1">
    <citation type="submission" date="2022-10" db="EMBL/GenBank/DDBJ databases">
        <title>The complete genomes of actinobacterial strains from the NBC collection.</title>
        <authorList>
            <person name="Joergensen T.S."/>
            <person name="Alvarez Arevalo M."/>
            <person name="Sterndorff E.B."/>
            <person name="Faurdal D."/>
            <person name="Vuksanovic O."/>
            <person name="Mourched A.-S."/>
            <person name="Charusanti P."/>
            <person name="Shaw S."/>
            <person name="Blin K."/>
            <person name="Weber T."/>
        </authorList>
    </citation>
    <scope>NUCLEOTIDE SEQUENCE</scope>
    <source>
        <strain evidence="2">NBC_00060</strain>
    </source>
</reference>
<evidence type="ECO:0000313" key="2">
    <source>
        <dbReference type="EMBL" id="WTU45195.1"/>
    </source>
</evidence>
<name>A0AAU2HCY3_9ACTN</name>
<proteinExistence type="predicted"/>
<dbReference type="EMBL" id="CP108253">
    <property type="protein sequence ID" value="WTU38163.1"/>
    <property type="molecule type" value="Genomic_DNA"/>
</dbReference>
<dbReference type="AlphaFoldDB" id="A0AAU2HCY3"/>
<accession>A0AAU2HCY3</accession>
<evidence type="ECO:0000313" key="1">
    <source>
        <dbReference type="EMBL" id="WTU38163.1"/>
    </source>
</evidence>
<protein>
    <submittedName>
        <fullName evidence="2">Uncharacterized protein</fullName>
    </submittedName>
</protein>
<organism evidence="2">
    <name type="scientific">Streptomyces sp. NBC_00060</name>
    <dbReference type="NCBI Taxonomy" id="2975636"/>
    <lineage>
        <taxon>Bacteria</taxon>
        <taxon>Bacillati</taxon>
        <taxon>Actinomycetota</taxon>
        <taxon>Actinomycetes</taxon>
        <taxon>Kitasatosporales</taxon>
        <taxon>Streptomycetaceae</taxon>
        <taxon>Streptomyces</taxon>
    </lineage>
</organism>
<dbReference type="EMBL" id="CP108253">
    <property type="protein sequence ID" value="WTU45195.1"/>
    <property type="molecule type" value="Genomic_DNA"/>
</dbReference>
<sequence length="179" mass="20030">MRAVLARLTAVEGLEHVLTRFRDSCARPAKRSVFENNPSPYVLECRMEVDAYFGVRGDITDVLTRFEAADLPVAASSVRYALDFQRAHGRMPDGSLMSWPGLEAAVIRIEWDRPDPLPSQVEEPLPCFPPKDEIYERCSITPQAPMSVATARARYGTVLALYLSSSASNGYYFTVPRKK</sequence>
<gene>
    <name evidence="1" type="ORF">OHV25_00470</name>
    <name evidence="2" type="ORF">OHV25_39370</name>
</gene>